<protein>
    <recommendedName>
        <fullName evidence="4">FtsX-like permease family protein</fullName>
    </recommendedName>
</protein>
<reference evidence="3" key="1">
    <citation type="submission" date="2019-02" db="EMBL/GenBank/DDBJ databases">
        <authorList>
            <person name="Gruber-Vodicka R. H."/>
            <person name="Seah K. B. B."/>
        </authorList>
    </citation>
    <scope>NUCLEOTIDE SEQUENCE</scope>
    <source>
        <strain evidence="3">BECK_BY19</strain>
        <strain evidence="2">BECK_BY8</strain>
    </source>
</reference>
<keyword evidence="1" id="KW-0812">Transmembrane</keyword>
<dbReference type="EMBL" id="CAADGD010000255">
    <property type="protein sequence ID" value="VFK73697.1"/>
    <property type="molecule type" value="Genomic_DNA"/>
</dbReference>
<evidence type="ECO:0000256" key="1">
    <source>
        <dbReference type="SAM" id="Phobius"/>
    </source>
</evidence>
<sequence length="75" mass="8129">MVLSVCGGLIGMLAGVLIPWLVTAFTAFTDMPTIVTIQSLLFAFGISAFIGMVFGRYPAWNDQKIALFSREGEIL</sequence>
<keyword evidence="1" id="KW-0472">Membrane</keyword>
<evidence type="ECO:0008006" key="4">
    <source>
        <dbReference type="Google" id="ProtNLM"/>
    </source>
</evidence>
<dbReference type="EMBL" id="CAADFZ010000262">
    <property type="protein sequence ID" value="VFK68704.1"/>
    <property type="molecule type" value="Genomic_DNA"/>
</dbReference>
<evidence type="ECO:0000313" key="3">
    <source>
        <dbReference type="EMBL" id="VFK73697.1"/>
    </source>
</evidence>
<name>A0A451B633_9GAMM</name>
<feature type="transmembrane region" description="Helical" evidence="1">
    <location>
        <begin position="34"/>
        <end position="54"/>
    </location>
</feature>
<keyword evidence="1" id="KW-1133">Transmembrane helix</keyword>
<proteinExistence type="predicted"/>
<accession>A0A451B633</accession>
<organism evidence="3">
    <name type="scientific">Candidatus Kentrum sp. UNK</name>
    <dbReference type="NCBI Taxonomy" id="2126344"/>
    <lineage>
        <taxon>Bacteria</taxon>
        <taxon>Pseudomonadati</taxon>
        <taxon>Pseudomonadota</taxon>
        <taxon>Gammaproteobacteria</taxon>
        <taxon>Candidatus Kentrum</taxon>
    </lineage>
</organism>
<dbReference type="AlphaFoldDB" id="A0A451B633"/>
<gene>
    <name evidence="2" type="ORF">BECKUNK1418G_GA0071005_12622</name>
    <name evidence="3" type="ORF">BECKUNK1418H_GA0071006_12552</name>
</gene>
<evidence type="ECO:0000313" key="2">
    <source>
        <dbReference type="EMBL" id="VFK68704.1"/>
    </source>
</evidence>